<keyword evidence="14" id="KW-0175">Coiled coil</keyword>
<evidence type="ECO:0000256" key="11">
    <source>
        <dbReference type="ARBA" id="ARBA00037847"/>
    </source>
</evidence>
<organism evidence="15 16">
    <name type="scientific">Candidatus Neomicrothrix subdominans</name>
    <dbReference type="NCBI Taxonomy" id="2954438"/>
    <lineage>
        <taxon>Bacteria</taxon>
        <taxon>Bacillati</taxon>
        <taxon>Actinomycetota</taxon>
        <taxon>Acidimicrobiia</taxon>
        <taxon>Acidimicrobiales</taxon>
        <taxon>Microthrixaceae</taxon>
        <taxon>Candidatus Neomicrothrix</taxon>
    </lineage>
</organism>
<comment type="function">
    <text evidence="10 12">F(1)F(0) ATP synthase produces ATP from ADP in the presence of a proton or sodium gradient. F-type ATPases consist of two structural domains, F(1) containing the extramembraneous catalytic core and F(0) containing the membrane proton channel, linked together by a central stalk and a peripheral stalk. During catalysis, ATP synthesis in the catalytic domain of F(1) is coupled via a rotary mechanism of the central stalk subunits to proton translocation.</text>
</comment>
<feature type="coiled-coil region" evidence="14">
    <location>
        <begin position="61"/>
        <end position="88"/>
    </location>
</feature>
<comment type="caution">
    <text evidence="15">The sequence shown here is derived from an EMBL/GenBank/DDBJ whole genome shotgun (WGS) entry which is preliminary data.</text>
</comment>
<dbReference type="EMBL" id="JADJZA010000001">
    <property type="protein sequence ID" value="MBK9295904.1"/>
    <property type="molecule type" value="Genomic_DNA"/>
</dbReference>
<comment type="similarity">
    <text evidence="1 12 13">Belongs to the ATPase B chain family.</text>
</comment>
<sequence length="177" mass="18787">MTQLALLLASEGNGYWLPHDIGEVFGGSAAFFIVVGIIWWKAGPAIKGAMAKRTDGIQQDLDQAAETRQGAEAERDQIKSALADREREVARIHADAEATAAKVEADLIAKGESEAKAIRHRGGGDVEIARRQARADIQAELARLSLGAAEAVVGESLDDAAQADLIDQYIAQLGARS</sequence>
<comment type="subunit">
    <text evidence="12">F-type ATPases have 2 components, F(1) - the catalytic core - and F(0) - the membrane proton channel. F(1) has five subunits: alpha(3), beta(3), gamma(1), delta(1), epsilon(1). F(0) has three main subunits: a(1), b(2) and c(10-14). The alpha and beta chains form an alternating ring which encloses part of the gamma chain. F(1) is attached to F(0) by a central stalk formed by the gamma and epsilon chains, while a peripheral stalk is formed by the delta and b chains.</text>
</comment>
<feature type="transmembrane region" description="Helical" evidence="12">
    <location>
        <begin position="24"/>
        <end position="43"/>
    </location>
</feature>
<proteinExistence type="inferred from homology"/>
<dbReference type="Proteomes" id="UP000727993">
    <property type="component" value="Unassembled WGS sequence"/>
</dbReference>
<evidence type="ECO:0000256" key="5">
    <source>
        <dbReference type="ARBA" id="ARBA00022781"/>
    </source>
</evidence>
<keyword evidence="8 12" id="KW-0472">Membrane</keyword>
<reference evidence="15 16" key="1">
    <citation type="submission" date="2020-10" db="EMBL/GenBank/DDBJ databases">
        <title>Connecting structure to function with the recovery of over 1000 high-quality activated sludge metagenome-assembled genomes encoding full-length rRNA genes using long-read sequencing.</title>
        <authorList>
            <person name="Singleton C.M."/>
            <person name="Petriglieri F."/>
            <person name="Kristensen J.M."/>
            <person name="Kirkegaard R.H."/>
            <person name="Michaelsen T.Y."/>
            <person name="Andersen M.H."/>
            <person name="Karst S.M."/>
            <person name="Dueholm M.S."/>
            <person name="Nielsen P.H."/>
            <person name="Albertsen M."/>
        </authorList>
    </citation>
    <scope>NUCLEOTIDE SEQUENCE [LARGE SCALE GENOMIC DNA]</scope>
    <source>
        <strain evidence="15">Lyne_18-Q3-R50-59_MAXAC.006</strain>
    </source>
</reference>
<evidence type="ECO:0000256" key="6">
    <source>
        <dbReference type="ARBA" id="ARBA00022989"/>
    </source>
</evidence>
<evidence type="ECO:0000256" key="4">
    <source>
        <dbReference type="ARBA" id="ARBA00022692"/>
    </source>
</evidence>
<keyword evidence="3 12" id="KW-0138">CF(0)</keyword>
<keyword evidence="2 12" id="KW-0813">Transport</keyword>
<keyword evidence="5 12" id="KW-0375">Hydrogen ion transport</keyword>
<evidence type="ECO:0000256" key="7">
    <source>
        <dbReference type="ARBA" id="ARBA00023065"/>
    </source>
</evidence>
<evidence type="ECO:0000256" key="13">
    <source>
        <dbReference type="RuleBase" id="RU003848"/>
    </source>
</evidence>
<dbReference type="AlphaFoldDB" id="A0A936TDR3"/>
<protein>
    <recommendedName>
        <fullName evidence="12">ATP synthase subunit b</fullName>
    </recommendedName>
    <alternativeName>
        <fullName evidence="12">ATP synthase F(0) sector subunit b</fullName>
    </alternativeName>
    <alternativeName>
        <fullName evidence="12">ATPase subunit I</fullName>
    </alternativeName>
    <alternativeName>
        <fullName evidence="12">F-type ATPase subunit b</fullName>
        <shortName evidence="12">F-ATPase subunit b</shortName>
    </alternativeName>
</protein>
<evidence type="ECO:0000256" key="3">
    <source>
        <dbReference type="ARBA" id="ARBA00022547"/>
    </source>
</evidence>
<keyword evidence="4 12" id="KW-0812">Transmembrane</keyword>
<dbReference type="GO" id="GO:0045259">
    <property type="term" value="C:proton-transporting ATP synthase complex"/>
    <property type="evidence" value="ECO:0007669"/>
    <property type="project" value="UniProtKB-KW"/>
</dbReference>
<keyword evidence="6 12" id="KW-1133">Transmembrane helix</keyword>
<gene>
    <name evidence="12" type="primary">atpF</name>
    <name evidence="15" type="ORF">IPN02_03325</name>
</gene>
<evidence type="ECO:0000256" key="8">
    <source>
        <dbReference type="ARBA" id="ARBA00023136"/>
    </source>
</evidence>
<dbReference type="PANTHER" id="PTHR33445">
    <property type="entry name" value="ATP SYNTHASE SUBUNIT B', CHLOROPLASTIC"/>
    <property type="match status" value="1"/>
</dbReference>
<dbReference type="HAMAP" id="MF_01398">
    <property type="entry name" value="ATP_synth_b_bprime"/>
    <property type="match status" value="1"/>
</dbReference>
<dbReference type="GO" id="GO:0005886">
    <property type="term" value="C:plasma membrane"/>
    <property type="evidence" value="ECO:0007669"/>
    <property type="project" value="UniProtKB-SubCell"/>
</dbReference>
<evidence type="ECO:0000256" key="10">
    <source>
        <dbReference type="ARBA" id="ARBA00025198"/>
    </source>
</evidence>
<accession>A0A936TDR3</accession>
<keyword evidence="12" id="KW-1003">Cell membrane</keyword>
<evidence type="ECO:0000313" key="16">
    <source>
        <dbReference type="Proteomes" id="UP000727993"/>
    </source>
</evidence>
<comment type="function">
    <text evidence="12">Component of the F(0) channel, it forms part of the peripheral stalk, linking F(1) to F(0).</text>
</comment>
<dbReference type="Pfam" id="PF00430">
    <property type="entry name" value="ATP-synt_B"/>
    <property type="match status" value="1"/>
</dbReference>
<evidence type="ECO:0000256" key="2">
    <source>
        <dbReference type="ARBA" id="ARBA00022448"/>
    </source>
</evidence>
<dbReference type="CDD" id="cd06503">
    <property type="entry name" value="ATP-synt_Fo_b"/>
    <property type="match status" value="1"/>
</dbReference>
<name>A0A936TDR3_9ACTN</name>
<evidence type="ECO:0000313" key="15">
    <source>
        <dbReference type="EMBL" id="MBK9295904.1"/>
    </source>
</evidence>
<dbReference type="GO" id="GO:0046961">
    <property type="term" value="F:proton-transporting ATPase activity, rotational mechanism"/>
    <property type="evidence" value="ECO:0007669"/>
    <property type="project" value="TreeGrafter"/>
</dbReference>
<dbReference type="InterPro" id="IPR002146">
    <property type="entry name" value="ATP_synth_b/b'su_bac/chlpt"/>
</dbReference>
<comment type="subcellular location">
    <subcellularLocation>
        <location evidence="12">Cell membrane</location>
        <topology evidence="12">Single-pass membrane protein</topology>
    </subcellularLocation>
    <subcellularLocation>
        <location evidence="11">Endomembrane system</location>
        <topology evidence="11">Single-pass membrane protein</topology>
    </subcellularLocation>
</comment>
<evidence type="ECO:0000256" key="1">
    <source>
        <dbReference type="ARBA" id="ARBA00005513"/>
    </source>
</evidence>
<keyword evidence="9 12" id="KW-0066">ATP synthesis</keyword>
<evidence type="ECO:0000256" key="9">
    <source>
        <dbReference type="ARBA" id="ARBA00023310"/>
    </source>
</evidence>
<evidence type="ECO:0000256" key="14">
    <source>
        <dbReference type="SAM" id="Coils"/>
    </source>
</evidence>
<dbReference type="GO" id="GO:0012505">
    <property type="term" value="C:endomembrane system"/>
    <property type="evidence" value="ECO:0007669"/>
    <property type="project" value="UniProtKB-SubCell"/>
</dbReference>
<dbReference type="PANTHER" id="PTHR33445:SF1">
    <property type="entry name" value="ATP SYNTHASE SUBUNIT B"/>
    <property type="match status" value="1"/>
</dbReference>
<evidence type="ECO:0000256" key="12">
    <source>
        <dbReference type="HAMAP-Rule" id="MF_01398"/>
    </source>
</evidence>
<keyword evidence="7 12" id="KW-0406">Ion transport</keyword>
<dbReference type="GO" id="GO:0046933">
    <property type="term" value="F:proton-transporting ATP synthase activity, rotational mechanism"/>
    <property type="evidence" value="ECO:0007669"/>
    <property type="project" value="UniProtKB-UniRule"/>
</dbReference>
<dbReference type="InterPro" id="IPR050059">
    <property type="entry name" value="ATP_synthase_B_chain"/>
</dbReference>